<dbReference type="RefSeq" id="WP_146251564.1">
    <property type="nucleotide sequence ID" value="NZ_QKNV01000061.1"/>
</dbReference>
<dbReference type="AlphaFoldDB" id="A0A323VRY2"/>
<gene>
    <name evidence="1" type="ORF">DMO24_08000</name>
</gene>
<dbReference type="Proteomes" id="UP000247602">
    <property type="component" value="Unassembled WGS sequence"/>
</dbReference>
<reference evidence="1 2" key="1">
    <citation type="submission" date="2018-06" db="EMBL/GenBank/DDBJ databases">
        <title>Draft genome sequence of Modestobacter versicolor CP153-2.</title>
        <authorList>
            <person name="Gundlapally S.R."/>
        </authorList>
    </citation>
    <scope>NUCLEOTIDE SEQUENCE [LARGE SCALE GENOMIC DNA]</scope>
    <source>
        <strain evidence="1 2">CP153-2</strain>
    </source>
</reference>
<evidence type="ECO:0008006" key="3">
    <source>
        <dbReference type="Google" id="ProtNLM"/>
    </source>
</evidence>
<organism evidence="1 2">
    <name type="scientific">Modestobacter versicolor</name>
    <dbReference type="NCBI Taxonomy" id="429133"/>
    <lineage>
        <taxon>Bacteria</taxon>
        <taxon>Bacillati</taxon>
        <taxon>Actinomycetota</taxon>
        <taxon>Actinomycetes</taxon>
        <taxon>Geodermatophilales</taxon>
        <taxon>Geodermatophilaceae</taxon>
        <taxon>Modestobacter</taxon>
    </lineage>
</organism>
<evidence type="ECO:0000313" key="1">
    <source>
        <dbReference type="EMBL" id="PZA21868.1"/>
    </source>
</evidence>
<sequence>MTTMRRVLAVLTALALAAFGAFVLIGYVRGADARAEAGAVLVPVLVVDEAVPAGTPVEELADRVSTAQVPQRLVASGALDELTTVSGLSTTTELLPGEQVVAGRFADPTVQAAGEVSVPEGMQEVSLTLESQRAVDGVLAAGDRVGVYVSDGGLDITAATVASLAVDRALVTRVTGGGTDLTGAVPTVTVTLALTDADAVQVIAGMAEDAVWLALQERATSADTSLTSTSLTSTTTTTGDDQ</sequence>
<dbReference type="OrthoDB" id="5182178at2"/>
<evidence type="ECO:0000313" key="2">
    <source>
        <dbReference type="Proteomes" id="UP000247602"/>
    </source>
</evidence>
<keyword evidence="2" id="KW-1185">Reference proteome</keyword>
<proteinExistence type="predicted"/>
<accession>A0A323VRY2</accession>
<dbReference type="EMBL" id="QKNV01000061">
    <property type="protein sequence ID" value="PZA21868.1"/>
    <property type="molecule type" value="Genomic_DNA"/>
</dbReference>
<name>A0A323VRY2_9ACTN</name>
<protein>
    <recommendedName>
        <fullName evidence="3">Flp pilus assembly protein CpaB</fullName>
    </recommendedName>
</protein>
<comment type="caution">
    <text evidence="1">The sequence shown here is derived from an EMBL/GenBank/DDBJ whole genome shotgun (WGS) entry which is preliminary data.</text>
</comment>